<dbReference type="InterPro" id="IPR020904">
    <property type="entry name" value="Sc_DH/Rdtase_CS"/>
</dbReference>
<protein>
    <submittedName>
        <fullName evidence="3">SDR family oxidoreductase</fullName>
    </submittedName>
</protein>
<dbReference type="Gene3D" id="3.40.50.720">
    <property type="entry name" value="NAD(P)-binding Rossmann-like Domain"/>
    <property type="match status" value="1"/>
</dbReference>
<dbReference type="CDD" id="cd05233">
    <property type="entry name" value="SDR_c"/>
    <property type="match status" value="1"/>
</dbReference>
<proteinExistence type="inferred from homology"/>
<evidence type="ECO:0000313" key="3">
    <source>
        <dbReference type="EMBL" id="NOU62493.1"/>
    </source>
</evidence>
<evidence type="ECO:0000256" key="1">
    <source>
        <dbReference type="ARBA" id="ARBA00006484"/>
    </source>
</evidence>
<dbReference type="PRINTS" id="PR00080">
    <property type="entry name" value="SDRFAMILY"/>
</dbReference>
<dbReference type="PROSITE" id="PS00061">
    <property type="entry name" value="ADH_SHORT"/>
    <property type="match status" value="1"/>
</dbReference>
<comment type="similarity">
    <text evidence="1">Belongs to the short-chain dehydrogenases/reductases (SDR) family.</text>
</comment>
<dbReference type="InterPro" id="IPR002347">
    <property type="entry name" value="SDR_fam"/>
</dbReference>
<dbReference type="PRINTS" id="PR00081">
    <property type="entry name" value="GDHRDH"/>
</dbReference>
<dbReference type="SUPFAM" id="SSF51735">
    <property type="entry name" value="NAD(P)-binding Rossmann-fold domains"/>
    <property type="match status" value="1"/>
</dbReference>
<dbReference type="PANTHER" id="PTHR43639:SF1">
    <property type="entry name" value="SHORT-CHAIN DEHYDROGENASE_REDUCTASE FAMILY PROTEIN"/>
    <property type="match status" value="1"/>
</dbReference>
<dbReference type="RefSeq" id="WP_171628313.1">
    <property type="nucleotide sequence ID" value="NZ_WHNY01000004.1"/>
</dbReference>
<organism evidence="3 4">
    <name type="scientific">Paenibacillus plantarum</name>
    <dbReference type="NCBI Taxonomy" id="2654975"/>
    <lineage>
        <taxon>Bacteria</taxon>
        <taxon>Bacillati</taxon>
        <taxon>Bacillota</taxon>
        <taxon>Bacilli</taxon>
        <taxon>Bacillales</taxon>
        <taxon>Paenibacillaceae</taxon>
        <taxon>Paenibacillus</taxon>
    </lineage>
</organism>
<evidence type="ECO:0000313" key="4">
    <source>
        <dbReference type="Proteomes" id="UP000653578"/>
    </source>
</evidence>
<dbReference type="Pfam" id="PF13561">
    <property type="entry name" value="adh_short_C2"/>
    <property type="match status" value="1"/>
</dbReference>
<accession>A0ABX1X266</accession>
<sequence length="260" mass="27694">MALNIDLSGQVAIVTGASGGIGLGVARMMAQAGAHVAACARESSPAWEQFQLEQMTAGKMIFFTAMDITDDESVHRFVQMTVQHFGGIDILVSNAGANAFHGAADCDTDSWQRNMDLNLKSHWMMSQCCKPYLERSANGVIVIMTSNHAIATIPGCFPYNVAKSALTGLVRSLAIEWGPAIRTVGIAPGFIDTPGNDAWFQSFPDPQAERAQTVQRHPVGRLGTPEEIGAFCAFVASSYASFASGSTYVVDGGRTALLQD</sequence>
<evidence type="ECO:0000256" key="2">
    <source>
        <dbReference type="ARBA" id="ARBA00023002"/>
    </source>
</evidence>
<dbReference type="Proteomes" id="UP000653578">
    <property type="component" value="Unassembled WGS sequence"/>
</dbReference>
<comment type="caution">
    <text evidence="3">The sequence shown here is derived from an EMBL/GenBank/DDBJ whole genome shotgun (WGS) entry which is preliminary data.</text>
</comment>
<reference evidence="3 4" key="1">
    <citation type="submission" date="2019-10" db="EMBL/GenBank/DDBJ databases">
        <title>Description of Paenibacillus humi sp. nov.</title>
        <authorList>
            <person name="Carlier A."/>
            <person name="Qi S."/>
        </authorList>
    </citation>
    <scope>NUCLEOTIDE SEQUENCE [LARGE SCALE GENOMIC DNA]</scope>
    <source>
        <strain evidence="3 4">LMG 31461</strain>
    </source>
</reference>
<dbReference type="PANTHER" id="PTHR43639">
    <property type="entry name" value="OXIDOREDUCTASE, SHORT-CHAIN DEHYDROGENASE/REDUCTASE FAMILY (AFU_ORTHOLOGUE AFUA_5G02870)"/>
    <property type="match status" value="1"/>
</dbReference>
<dbReference type="InterPro" id="IPR036291">
    <property type="entry name" value="NAD(P)-bd_dom_sf"/>
</dbReference>
<name>A0ABX1X266_9BACL</name>
<dbReference type="EMBL" id="WHNY01000004">
    <property type="protein sequence ID" value="NOU62493.1"/>
    <property type="molecule type" value="Genomic_DNA"/>
</dbReference>
<gene>
    <name evidence="3" type="ORF">GC096_00340</name>
</gene>
<keyword evidence="2" id="KW-0560">Oxidoreductase</keyword>
<keyword evidence="4" id="KW-1185">Reference proteome</keyword>